<dbReference type="InterPro" id="IPR036236">
    <property type="entry name" value="Znf_C2H2_sf"/>
</dbReference>
<evidence type="ECO:0000256" key="5">
    <source>
        <dbReference type="ARBA" id="ARBA00023242"/>
    </source>
</evidence>
<feature type="domain" description="C2H2-type" evidence="7">
    <location>
        <begin position="439"/>
        <end position="466"/>
    </location>
</feature>
<accession>A0ABS2YUC1</accession>
<evidence type="ECO:0000256" key="4">
    <source>
        <dbReference type="ARBA" id="ARBA00022833"/>
    </source>
</evidence>
<dbReference type="PROSITE" id="PS00028">
    <property type="entry name" value="ZINC_FINGER_C2H2_1"/>
    <property type="match status" value="9"/>
</dbReference>
<dbReference type="SMART" id="SM00355">
    <property type="entry name" value="ZnF_C2H2"/>
    <property type="match status" value="9"/>
</dbReference>
<sequence>MASAKQDSMEEILAHVKQEDCEWGAPEDMQMKLEDCEGRVFVFEEDSEGVNVEVKREDSNDFSLSPDLRNHETGNIFQPDVPEDSHSGLQPCFSNSGQLPTQQHLIRMKSEVSEFEENITEGNGKETEEQQASGNVRINFLENGSSFPSSFSQISLPYRLEQNQNNPNMKKSTRGSEHLTAASLVCGSLTAGTQTGTGPINSDHQVHHADQKASCVGRERGKMFKTKSDCSGYKSNHTKVKTYCCSECGKVFFCSSHLVNHTRTHTGEKPFSCFECGKRFADISTLQKHIHIHTGEKPFCCSECGKRFCYKGQLQRHARIHTGEKPYRCSECGKAFSDVSSLHKHTRIHTGEKPYSCSECGKRFICNGSLQRHVRVHTGEKPYCCSECGKRFSNTSGLWQHTRIHTGEKPYGCPACGKRFSYSSALRKHTQIHTGEKPYGCSECGKRFLYKSILQNHIRIHTDKKPYCCYECGKHFFSERGLHNHSKIHSSKEPIADVEVLTYD</sequence>
<dbReference type="PANTHER" id="PTHR23235:SF142">
    <property type="entry name" value="ZINC FINGER PROTEIN 384"/>
    <property type="match status" value="1"/>
</dbReference>
<keyword evidence="9" id="KW-1185">Reference proteome</keyword>
<keyword evidence="1" id="KW-0479">Metal-binding</keyword>
<proteinExistence type="predicted"/>
<dbReference type="Gene3D" id="3.30.160.60">
    <property type="entry name" value="Classic Zinc Finger"/>
    <property type="match status" value="9"/>
</dbReference>
<feature type="domain" description="C2H2-type" evidence="7">
    <location>
        <begin position="467"/>
        <end position="494"/>
    </location>
</feature>
<evidence type="ECO:0000313" key="9">
    <source>
        <dbReference type="Proteomes" id="UP001166052"/>
    </source>
</evidence>
<protein>
    <submittedName>
        <fullName evidence="8">ZN850 protein</fullName>
    </submittedName>
</protein>
<keyword evidence="5" id="KW-0539">Nucleus</keyword>
<reference evidence="8" key="1">
    <citation type="journal article" date="2021" name="Cell">
        <title>Tracing the genetic footprints of vertebrate landing in non-teleost ray-finned fishes.</title>
        <authorList>
            <person name="Bi X."/>
            <person name="Wang K."/>
            <person name="Yang L."/>
            <person name="Pan H."/>
            <person name="Jiang H."/>
            <person name="Wei Q."/>
            <person name="Fang M."/>
            <person name="Yu H."/>
            <person name="Zhu C."/>
            <person name="Cai Y."/>
            <person name="He Y."/>
            <person name="Gan X."/>
            <person name="Zeng H."/>
            <person name="Yu D."/>
            <person name="Zhu Y."/>
            <person name="Jiang H."/>
            <person name="Qiu Q."/>
            <person name="Yang H."/>
            <person name="Zhang Y.E."/>
            <person name="Wang W."/>
            <person name="Zhu M."/>
            <person name="He S."/>
            <person name="Zhang G."/>
        </authorList>
    </citation>
    <scope>NUCLEOTIDE SEQUENCE</scope>
    <source>
        <strain evidence="8">Bchr_001</strain>
    </source>
</reference>
<evidence type="ECO:0000256" key="3">
    <source>
        <dbReference type="ARBA" id="ARBA00022771"/>
    </source>
</evidence>
<comment type="caution">
    <text evidence="8">The sequence shown here is derived from an EMBL/GenBank/DDBJ whole genome shotgun (WGS) entry which is preliminary data.</text>
</comment>
<gene>
    <name evidence="8" type="primary">Znf850_4</name>
    <name evidence="8" type="ORF">GTO92_0005454</name>
</gene>
<evidence type="ECO:0000259" key="7">
    <source>
        <dbReference type="PROSITE" id="PS50157"/>
    </source>
</evidence>
<feature type="non-terminal residue" evidence="8">
    <location>
        <position position="1"/>
    </location>
</feature>
<evidence type="ECO:0000256" key="2">
    <source>
        <dbReference type="ARBA" id="ARBA00022737"/>
    </source>
</evidence>
<keyword evidence="4" id="KW-0862">Zinc</keyword>
<feature type="domain" description="C2H2-type" evidence="7">
    <location>
        <begin position="271"/>
        <end position="298"/>
    </location>
</feature>
<dbReference type="Proteomes" id="UP001166052">
    <property type="component" value="Unassembled WGS sequence"/>
</dbReference>
<dbReference type="PANTHER" id="PTHR23235">
    <property type="entry name" value="KRUEPPEL-LIKE TRANSCRIPTION FACTOR"/>
    <property type="match status" value="1"/>
</dbReference>
<keyword evidence="3 6" id="KW-0863">Zinc-finger</keyword>
<evidence type="ECO:0000256" key="1">
    <source>
        <dbReference type="ARBA" id="ARBA00022723"/>
    </source>
</evidence>
<dbReference type="Pfam" id="PF00096">
    <property type="entry name" value="zf-C2H2"/>
    <property type="match status" value="5"/>
</dbReference>
<dbReference type="InterPro" id="IPR013087">
    <property type="entry name" value="Znf_C2H2_type"/>
</dbReference>
<dbReference type="SUPFAM" id="SSF57667">
    <property type="entry name" value="beta-beta-alpha zinc fingers"/>
    <property type="match status" value="5"/>
</dbReference>
<keyword evidence="2" id="KW-0677">Repeat</keyword>
<feature type="domain" description="C2H2-type" evidence="7">
    <location>
        <begin position="355"/>
        <end position="382"/>
    </location>
</feature>
<name>A0ABS2YUC1_POLSE</name>
<feature type="domain" description="C2H2-type" evidence="7">
    <location>
        <begin position="299"/>
        <end position="326"/>
    </location>
</feature>
<evidence type="ECO:0000313" key="8">
    <source>
        <dbReference type="EMBL" id="MBN3289871.1"/>
    </source>
</evidence>
<feature type="non-terminal residue" evidence="8">
    <location>
        <position position="504"/>
    </location>
</feature>
<dbReference type="EMBL" id="JAAWVN010005251">
    <property type="protein sequence ID" value="MBN3289871.1"/>
    <property type="molecule type" value="Genomic_DNA"/>
</dbReference>
<feature type="domain" description="C2H2-type" evidence="7">
    <location>
        <begin position="411"/>
        <end position="438"/>
    </location>
</feature>
<evidence type="ECO:0000256" key="6">
    <source>
        <dbReference type="PROSITE-ProRule" id="PRU00042"/>
    </source>
</evidence>
<dbReference type="Pfam" id="PF13894">
    <property type="entry name" value="zf-C2H2_4"/>
    <property type="match status" value="1"/>
</dbReference>
<feature type="domain" description="C2H2-type" evidence="7">
    <location>
        <begin position="243"/>
        <end position="270"/>
    </location>
</feature>
<organism evidence="8 9">
    <name type="scientific">Polypterus senegalus</name>
    <name type="common">Senegal bichir</name>
    <dbReference type="NCBI Taxonomy" id="55291"/>
    <lineage>
        <taxon>Eukaryota</taxon>
        <taxon>Metazoa</taxon>
        <taxon>Chordata</taxon>
        <taxon>Craniata</taxon>
        <taxon>Vertebrata</taxon>
        <taxon>Euteleostomi</taxon>
        <taxon>Actinopterygii</taxon>
        <taxon>Polypteriformes</taxon>
        <taxon>Polypteridae</taxon>
        <taxon>Polypterus</taxon>
    </lineage>
</organism>
<feature type="domain" description="C2H2-type" evidence="7">
    <location>
        <begin position="383"/>
        <end position="410"/>
    </location>
</feature>
<dbReference type="PROSITE" id="PS50157">
    <property type="entry name" value="ZINC_FINGER_C2H2_2"/>
    <property type="match status" value="9"/>
</dbReference>
<feature type="domain" description="C2H2-type" evidence="7">
    <location>
        <begin position="327"/>
        <end position="354"/>
    </location>
</feature>